<feature type="transmembrane region" description="Helical" evidence="1">
    <location>
        <begin position="21"/>
        <end position="43"/>
    </location>
</feature>
<dbReference type="EMBL" id="KZ301981">
    <property type="protein sequence ID" value="PFH52218.1"/>
    <property type="molecule type" value="Genomic_DNA"/>
</dbReference>
<evidence type="ECO:0000313" key="3">
    <source>
        <dbReference type="Proteomes" id="UP000242287"/>
    </source>
</evidence>
<evidence type="ECO:0000256" key="1">
    <source>
        <dbReference type="SAM" id="Phobius"/>
    </source>
</evidence>
<name>A0A2A9NQ22_9AGAR</name>
<keyword evidence="1" id="KW-0812">Transmembrane</keyword>
<dbReference type="AlphaFoldDB" id="A0A2A9NQ22"/>
<accession>A0A2A9NQ22</accession>
<sequence>MTDCEPQRVQEPFMPALPSSIYLLVCLSFVLSLGVLATDYYNFRGHTTFLVGTTVSVISIILHATILLYHHISTVHARLTEDSLASWLPFVMLSWSMVHLWLCTLASMIVAQLLGLSSVAHYRHSWLGGQKVEFCLILAEVVNVMLIAMLSTHERRKTTYRM</sequence>
<keyword evidence="1" id="KW-1133">Transmembrane helix</keyword>
<evidence type="ECO:0000313" key="2">
    <source>
        <dbReference type="EMBL" id="PFH52218.1"/>
    </source>
</evidence>
<reference evidence="2 3" key="1">
    <citation type="submission" date="2014-02" db="EMBL/GenBank/DDBJ databases">
        <title>Transposable element dynamics among asymbiotic and ectomycorrhizal Amanita fungi.</title>
        <authorList>
            <consortium name="DOE Joint Genome Institute"/>
            <person name="Hess J."/>
            <person name="Skrede I."/>
            <person name="Wolfe B."/>
            <person name="LaButti K."/>
            <person name="Ohm R.A."/>
            <person name="Grigoriev I.V."/>
            <person name="Pringle A."/>
        </authorList>
    </citation>
    <scope>NUCLEOTIDE SEQUENCE [LARGE SCALE GENOMIC DNA]</scope>
    <source>
        <strain evidence="2 3">SKay4041</strain>
    </source>
</reference>
<gene>
    <name evidence="2" type="ORF">AMATHDRAFT_46571</name>
</gene>
<proteinExistence type="predicted"/>
<keyword evidence="3" id="KW-1185">Reference proteome</keyword>
<feature type="transmembrane region" description="Helical" evidence="1">
    <location>
        <begin position="49"/>
        <end position="69"/>
    </location>
</feature>
<feature type="transmembrane region" description="Helical" evidence="1">
    <location>
        <begin position="134"/>
        <end position="152"/>
    </location>
</feature>
<dbReference type="Proteomes" id="UP000242287">
    <property type="component" value="Unassembled WGS sequence"/>
</dbReference>
<organism evidence="2 3">
    <name type="scientific">Amanita thiersii Skay4041</name>
    <dbReference type="NCBI Taxonomy" id="703135"/>
    <lineage>
        <taxon>Eukaryota</taxon>
        <taxon>Fungi</taxon>
        <taxon>Dikarya</taxon>
        <taxon>Basidiomycota</taxon>
        <taxon>Agaricomycotina</taxon>
        <taxon>Agaricomycetes</taxon>
        <taxon>Agaricomycetidae</taxon>
        <taxon>Agaricales</taxon>
        <taxon>Pluteineae</taxon>
        <taxon>Amanitaceae</taxon>
        <taxon>Amanita</taxon>
    </lineage>
</organism>
<protein>
    <submittedName>
        <fullName evidence="2">Uncharacterized protein</fullName>
    </submittedName>
</protein>
<keyword evidence="1" id="KW-0472">Membrane</keyword>
<feature type="transmembrane region" description="Helical" evidence="1">
    <location>
        <begin position="90"/>
        <end position="114"/>
    </location>
</feature>